<dbReference type="EMBL" id="JAOL01000164">
    <property type="protein sequence ID" value="EUA87262.1"/>
    <property type="molecule type" value="Genomic_DNA"/>
</dbReference>
<dbReference type="Pfam" id="PF02771">
    <property type="entry name" value="Acyl-CoA_dh_N"/>
    <property type="match status" value="1"/>
</dbReference>
<sequence>MSFDPKWWRRAAELGWTSLLIPEQLGGGSVSGNAVVDLAMVAEELGKTVAPGPLHPVSTVLAALVDCAQRDAHVDLIESLMSGEAVASWAVSEPGRGWDPVRAPALLISRLVSWVDDLWCRAIGAGV</sequence>
<evidence type="ECO:0000313" key="2">
    <source>
        <dbReference type="EMBL" id="EUA87262.1"/>
    </source>
</evidence>
<dbReference type="Gene3D" id="1.10.540.10">
    <property type="entry name" value="Acyl-CoA dehydrogenase/oxidase, N-terminal domain"/>
    <property type="match status" value="1"/>
</dbReference>
<feature type="domain" description="Acyl-CoA dehydrogenase/oxidase N-terminal" evidence="1">
    <location>
        <begin position="3"/>
        <end position="76"/>
    </location>
</feature>
<accession>A0ABP3A7A2</accession>
<comment type="caution">
    <text evidence="2">The sequence shown here is derived from an EMBL/GenBank/DDBJ whole genome shotgun (WGS) entry which is preliminary data.</text>
</comment>
<dbReference type="SUPFAM" id="SSF56645">
    <property type="entry name" value="Acyl-CoA dehydrogenase NM domain-like"/>
    <property type="match status" value="1"/>
</dbReference>
<reference evidence="2 3" key="1">
    <citation type="submission" date="2014-01" db="EMBL/GenBank/DDBJ databases">
        <authorList>
            <person name="Dobos K."/>
            <person name="Lenaerts A."/>
            <person name="Ordway D."/>
            <person name="DeGroote M.A."/>
            <person name="Parker T."/>
            <person name="Sizemore C."/>
            <person name="Tallon L.J."/>
            <person name="Sadzewicz L.K."/>
            <person name="Sengamalay N."/>
            <person name="Fraser C.M."/>
            <person name="Hine E."/>
            <person name="Shefchek K.A."/>
            <person name="Das S.P."/>
            <person name="Tettelin H."/>
        </authorList>
    </citation>
    <scope>NUCLEOTIDE SEQUENCE [LARGE SCALE GENOMIC DNA]</scope>
    <source>
        <strain evidence="2 3">Harvey</strain>
    </source>
</reference>
<protein>
    <submittedName>
        <fullName evidence="2">Acyl-CoA dehydrogenase, N-terminal domain protein</fullName>
    </submittedName>
</protein>
<evidence type="ECO:0000259" key="1">
    <source>
        <dbReference type="Pfam" id="PF02771"/>
    </source>
</evidence>
<name>A0ABP3A7A2_MYCUL</name>
<keyword evidence="3" id="KW-1185">Reference proteome</keyword>
<dbReference type="InterPro" id="IPR009100">
    <property type="entry name" value="AcylCoA_DH/oxidase_NM_dom_sf"/>
</dbReference>
<gene>
    <name evidence="2" type="ORF">I551_6270</name>
</gene>
<proteinExistence type="predicted"/>
<dbReference type="Proteomes" id="UP000020681">
    <property type="component" value="Unassembled WGS sequence"/>
</dbReference>
<dbReference type="InterPro" id="IPR037069">
    <property type="entry name" value="AcylCoA_DH/ox_N_sf"/>
</dbReference>
<organism evidence="2 3">
    <name type="scientific">Mycobacterium ulcerans str. Harvey</name>
    <dbReference type="NCBI Taxonomy" id="1299332"/>
    <lineage>
        <taxon>Bacteria</taxon>
        <taxon>Bacillati</taxon>
        <taxon>Actinomycetota</taxon>
        <taxon>Actinomycetes</taxon>
        <taxon>Mycobacteriales</taxon>
        <taxon>Mycobacteriaceae</taxon>
        <taxon>Mycobacterium</taxon>
        <taxon>Mycobacterium ulcerans group</taxon>
    </lineage>
</organism>
<dbReference type="InterPro" id="IPR013786">
    <property type="entry name" value="AcylCoA_DH/ox_N"/>
</dbReference>
<evidence type="ECO:0000313" key="3">
    <source>
        <dbReference type="Proteomes" id="UP000020681"/>
    </source>
</evidence>